<dbReference type="AlphaFoldDB" id="A0A9N8DTH6"/>
<name>A0A9N8DTH6_9STRA</name>
<dbReference type="InterPro" id="IPR006121">
    <property type="entry name" value="HMA_dom"/>
</dbReference>
<feature type="signal peptide" evidence="2">
    <location>
        <begin position="1"/>
        <end position="35"/>
    </location>
</feature>
<dbReference type="OrthoDB" id="6359816at2759"/>
<evidence type="ECO:0008006" key="5">
    <source>
        <dbReference type="Google" id="ProtNLM"/>
    </source>
</evidence>
<evidence type="ECO:0000313" key="3">
    <source>
        <dbReference type="EMBL" id="CAB9508035.1"/>
    </source>
</evidence>
<comment type="caution">
    <text evidence="3">The sequence shown here is derived from an EMBL/GenBank/DDBJ whole genome shotgun (WGS) entry which is preliminary data.</text>
</comment>
<sequence length="334" mass="37613">MTRRRLEETRNMRTTRRVLMWQILLVLSVVAPAHCFSLPRSNSPWKGSIPESTILPPPQPLPSGSRLFSTKKDEEKPPSSSSLAKYHLIWSPRVWQGLILSSVSLWLTLRQVPIPNLRPNSVWLQTLLLPTLSSACCWIQILLNATTALGCAQFNTYLGPIRPFFLSLLAYLTVVTRHQVTPASMVLRWTIALLPEFLHLWNTRLRLWFWRPQSTTSTTTSSSSAQKDASKTTSNKKVDVAVYLDCPTMGCVACVQNVNQSLQKALSDTRDIQQIQTVDSWLFEGNRKGGKAKVKFAMNDKEDPEKILPLLTKALKRAGFRCSVDVVRTTTPVG</sequence>
<reference evidence="3" key="1">
    <citation type="submission" date="2020-06" db="EMBL/GenBank/DDBJ databases">
        <authorList>
            <consortium name="Plant Systems Biology data submission"/>
        </authorList>
    </citation>
    <scope>NUCLEOTIDE SEQUENCE</scope>
    <source>
        <strain evidence="3">D6</strain>
    </source>
</reference>
<feature type="region of interest" description="Disordered" evidence="1">
    <location>
        <begin position="52"/>
        <end position="80"/>
    </location>
</feature>
<keyword evidence="4" id="KW-1185">Reference proteome</keyword>
<protein>
    <recommendedName>
        <fullName evidence="5">HMA domain-containing protein</fullName>
    </recommendedName>
</protein>
<feature type="chain" id="PRO_5040219989" description="HMA domain-containing protein" evidence="2">
    <location>
        <begin position="36"/>
        <end position="334"/>
    </location>
</feature>
<gene>
    <name evidence="3" type="ORF">SEMRO_330_G118990.1</name>
</gene>
<dbReference type="Proteomes" id="UP001153069">
    <property type="component" value="Unassembled WGS sequence"/>
</dbReference>
<accession>A0A9N8DTH6</accession>
<dbReference type="GO" id="GO:0046872">
    <property type="term" value="F:metal ion binding"/>
    <property type="evidence" value="ECO:0007669"/>
    <property type="project" value="InterPro"/>
</dbReference>
<dbReference type="CDD" id="cd00371">
    <property type="entry name" value="HMA"/>
    <property type="match status" value="1"/>
</dbReference>
<proteinExistence type="predicted"/>
<dbReference type="EMBL" id="CAICTM010000329">
    <property type="protein sequence ID" value="CAB9508035.1"/>
    <property type="molecule type" value="Genomic_DNA"/>
</dbReference>
<organism evidence="3 4">
    <name type="scientific">Seminavis robusta</name>
    <dbReference type="NCBI Taxonomy" id="568900"/>
    <lineage>
        <taxon>Eukaryota</taxon>
        <taxon>Sar</taxon>
        <taxon>Stramenopiles</taxon>
        <taxon>Ochrophyta</taxon>
        <taxon>Bacillariophyta</taxon>
        <taxon>Bacillariophyceae</taxon>
        <taxon>Bacillariophycidae</taxon>
        <taxon>Naviculales</taxon>
        <taxon>Naviculaceae</taxon>
        <taxon>Seminavis</taxon>
    </lineage>
</organism>
<keyword evidence="2" id="KW-0732">Signal</keyword>
<evidence type="ECO:0000256" key="1">
    <source>
        <dbReference type="SAM" id="MobiDB-lite"/>
    </source>
</evidence>
<evidence type="ECO:0000256" key="2">
    <source>
        <dbReference type="SAM" id="SignalP"/>
    </source>
</evidence>
<evidence type="ECO:0000313" key="4">
    <source>
        <dbReference type="Proteomes" id="UP001153069"/>
    </source>
</evidence>